<dbReference type="Proteomes" id="UP000032076">
    <property type="component" value="Unassembled WGS sequence"/>
</dbReference>
<protein>
    <submittedName>
        <fullName evidence="1">Uncharacterized protein</fullName>
    </submittedName>
</protein>
<dbReference type="Gene3D" id="3.90.1720.10">
    <property type="entry name" value="endopeptidase domain like (from Nostoc punctiforme)"/>
    <property type="match status" value="1"/>
</dbReference>
<sequence length="195" mass="22363">MEEKKIYLLLTDTGTLFSRLIKCYTKKPYNHASIAFDGELATVYSFGRKKPRNPFLCGFVREDMLSDWFRRANCAIYSLTVTDAQINQMRSYIRELEIQKELYRYNLLGVFGVMFNKPIERKNAFFCSQFVASVLKHCNVIDFTKDVSLIKPHELPYTAAFQLVYEGKLMAYGMGDLAGEKGAPSVLQGFEVPTT</sequence>
<evidence type="ECO:0000313" key="3">
    <source>
        <dbReference type="Proteomes" id="UP000032076"/>
    </source>
</evidence>
<keyword evidence="4" id="KW-1185">Reference proteome</keyword>
<dbReference type="InterPro" id="IPR038765">
    <property type="entry name" value="Papain-like_cys_pep_sf"/>
</dbReference>
<reference evidence="1 4" key="1">
    <citation type="submission" date="2014-07" db="EMBL/GenBank/DDBJ databases">
        <authorList>
            <person name="Wibberg Daniel"/>
        </authorList>
    </citation>
    <scope>NUCLEOTIDE SEQUENCE [LARGE SCALE GENOMIC DNA]</scope>
</reference>
<evidence type="ECO:0000313" key="4">
    <source>
        <dbReference type="Proteomes" id="UP000040576"/>
    </source>
</evidence>
<dbReference type="AlphaFoldDB" id="A0A090ITB2"/>
<dbReference type="EMBL" id="CCRF01000038">
    <property type="protein sequence ID" value="CEE00912.1"/>
    <property type="molecule type" value="Genomic_DNA"/>
</dbReference>
<dbReference type="Proteomes" id="UP000040576">
    <property type="component" value="Unassembled WGS sequence"/>
</dbReference>
<dbReference type="SUPFAM" id="SSF54001">
    <property type="entry name" value="Cysteine proteinases"/>
    <property type="match status" value="1"/>
</dbReference>
<gene>
    <name evidence="2" type="ORF">B4167_2374</name>
    <name evidence="1" type="ORF">BT1A1_1080</name>
</gene>
<dbReference type="GeneID" id="92960223"/>
<evidence type="ECO:0000313" key="2">
    <source>
        <dbReference type="EMBL" id="KIO73182.1"/>
    </source>
</evidence>
<dbReference type="EMBL" id="JXLU01000057">
    <property type="protein sequence ID" value="KIO73182.1"/>
    <property type="molecule type" value="Genomic_DNA"/>
</dbReference>
<dbReference type="RefSeq" id="WP_072012645.1">
    <property type="nucleotide sequence ID" value="NZ_CCRF01000038.1"/>
</dbReference>
<name>A0A090ITB2_9BACI</name>
<organism evidence="1 4">
    <name type="scientific">Caldibacillus thermoamylovorans</name>
    <dbReference type="NCBI Taxonomy" id="35841"/>
    <lineage>
        <taxon>Bacteria</taxon>
        <taxon>Bacillati</taxon>
        <taxon>Bacillota</taxon>
        <taxon>Bacilli</taxon>
        <taxon>Bacillales</taxon>
        <taxon>Bacillaceae</taxon>
        <taxon>Caldibacillus</taxon>
    </lineage>
</organism>
<reference evidence="2 3" key="2">
    <citation type="submission" date="2015-01" db="EMBL/GenBank/DDBJ databases">
        <title>Draft Genome Sequences of Four Bacillus thermoamylovorans Strains, Isolated From Food Products.</title>
        <authorList>
            <person name="Krawcyk A.O."/>
            <person name="Berendsen E.M."/>
            <person name="Eijlander R.T."/>
            <person name="de Jong A."/>
            <person name="Wells-Bennik M."/>
            <person name="Kuipers O.P."/>
        </authorList>
    </citation>
    <scope>NUCLEOTIDE SEQUENCE [LARGE SCALE GENOMIC DNA]</scope>
    <source>
        <strain evidence="2 3">B4167</strain>
    </source>
</reference>
<evidence type="ECO:0000313" key="1">
    <source>
        <dbReference type="EMBL" id="CEE00912.1"/>
    </source>
</evidence>
<dbReference type="PATRIC" id="fig|35841.7.peg.180"/>
<accession>A0A090ITB2</accession>
<proteinExistence type="predicted"/>